<accession>A0ABT8ZUI4</accession>
<protein>
    <submittedName>
        <fullName evidence="2">Uncharacterized protein</fullName>
    </submittedName>
</protein>
<comment type="caution">
    <text evidence="2">The sequence shown here is derived from an EMBL/GenBank/DDBJ whole genome shotgun (WGS) entry which is preliminary data.</text>
</comment>
<evidence type="ECO:0000313" key="3">
    <source>
        <dbReference type="Proteomes" id="UP001176471"/>
    </source>
</evidence>
<dbReference type="RefSeq" id="WP_304537812.1">
    <property type="nucleotide sequence ID" value="NZ_JAUQOM010000052.1"/>
</dbReference>
<feature type="compositionally biased region" description="Basic and acidic residues" evidence="1">
    <location>
        <begin position="196"/>
        <end position="218"/>
    </location>
</feature>
<feature type="region of interest" description="Disordered" evidence="1">
    <location>
        <begin position="190"/>
        <end position="246"/>
    </location>
</feature>
<keyword evidence="3" id="KW-1185">Reference proteome</keyword>
<feature type="compositionally biased region" description="Basic residues" evidence="1">
    <location>
        <begin position="219"/>
        <end position="230"/>
    </location>
</feature>
<evidence type="ECO:0000313" key="2">
    <source>
        <dbReference type="EMBL" id="MDO7837609.1"/>
    </source>
</evidence>
<reference evidence="2" key="1">
    <citation type="submission" date="2023-07" db="EMBL/GenBank/DDBJ databases">
        <title>Bacterial whole genome sequence for Sphingobium sp. HBC34.</title>
        <authorList>
            <person name="Le V."/>
            <person name="Ko S.-R."/>
            <person name="Ahn C.-Y."/>
            <person name="Oh H.-M."/>
        </authorList>
    </citation>
    <scope>NUCLEOTIDE SEQUENCE</scope>
    <source>
        <strain evidence="2">HBC34</strain>
    </source>
</reference>
<proteinExistence type="predicted"/>
<evidence type="ECO:0000256" key="1">
    <source>
        <dbReference type="SAM" id="MobiDB-lite"/>
    </source>
</evidence>
<organism evidence="2 3">
    <name type="scientific">Sphingobium cyanobacteriorum</name>
    <dbReference type="NCBI Taxonomy" id="3063954"/>
    <lineage>
        <taxon>Bacteria</taxon>
        <taxon>Pseudomonadati</taxon>
        <taxon>Pseudomonadota</taxon>
        <taxon>Alphaproteobacteria</taxon>
        <taxon>Sphingomonadales</taxon>
        <taxon>Sphingomonadaceae</taxon>
        <taxon>Sphingobium</taxon>
    </lineage>
</organism>
<name>A0ABT8ZUI4_9SPHN</name>
<gene>
    <name evidence="2" type="ORF">Q4610_21485</name>
</gene>
<dbReference type="EMBL" id="JAUQOM010000052">
    <property type="protein sequence ID" value="MDO7837609.1"/>
    <property type="molecule type" value="Genomic_DNA"/>
</dbReference>
<dbReference type="Proteomes" id="UP001176471">
    <property type="component" value="Unassembled WGS sequence"/>
</dbReference>
<sequence>MRHALGYGRGWGRAWTPDEDVLLRNAYETAASLTPLRARLGRTACSLRWRAEYLGLRGTHANRNGWRMGPDWTDAQEAFLREHYGKMPNQSLAAQLGRTKAAMFSRANLLGLVHGYIRPFSADETRALDLAFRHGVAIADLATALGRKACSVSKYATNHGIRFGRRPLRSPAPTLADILALDAPTERGGGAGLVDHVIDSSPERPHANDQHDARDARRERRARRLGRGRPTRTEARRQERRLRRRP</sequence>